<dbReference type="PANTHER" id="PTHR36492">
    <property type="match status" value="1"/>
</dbReference>
<name>A0ABV9YV55_9PSEU</name>
<dbReference type="EMBL" id="JBHSIV010000052">
    <property type="protein sequence ID" value="MFC5065974.1"/>
    <property type="molecule type" value="Genomic_DNA"/>
</dbReference>
<reference evidence="3" key="1">
    <citation type="journal article" date="2019" name="Int. J. Syst. Evol. Microbiol.">
        <title>The Global Catalogue of Microorganisms (GCM) 10K type strain sequencing project: providing services to taxonomists for standard genome sequencing and annotation.</title>
        <authorList>
            <consortium name="The Broad Institute Genomics Platform"/>
            <consortium name="The Broad Institute Genome Sequencing Center for Infectious Disease"/>
            <person name="Wu L."/>
            <person name="Ma J."/>
        </authorList>
    </citation>
    <scope>NUCLEOTIDE SEQUENCE [LARGE SCALE GENOMIC DNA]</scope>
    <source>
        <strain evidence="3">CGMCC 4.7093</strain>
    </source>
</reference>
<sequence length="306" mass="34454">MDDDAQTDPPGAGAPRLLATSDLHVNRTENSDVVRDLHPTHPGDWLIVAGDVGDRVDSVRWALSVLAERFERVIWVPGNHELWTPPADEVQLVGPARYDHLVEVCRSLGVLTPEDEWPVFAGTLLCPMFLLYDYSWRTRPDMAGMTTAAALETAREAGVVATDEFLMSSDPHPDPPSWCAERLAVTRERLAARPPGMPTVLINHWPMTALPMQVLRHPEFSLWCGTAETARWHVEHDAVAVVYGHLHLPRTTWEDGVRFEEVSVGYPREWQRHDLVRGPLRQILPAPEPQEHDPFTAWALAHGARW</sequence>
<dbReference type="CDD" id="cd00838">
    <property type="entry name" value="MPP_superfamily"/>
    <property type="match status" value="1"/>
</dbReference>
<proteinExistence type="predicted"/>
<evidence type="ECO:0000313" key="3">
    <source>
        <dbReference type="Proteomes" id="UP001595947"/>
    </source>
</evidence>
<organism evidence="2 3">
    <name type="scientific">Actinomycetospora atypica</name>
    <dbReference type="NCBI Taxonomy" id="1290095"/>
    <lineage>
        <taxon>Bacteria</taxon>
        <taxon>Bacillati</taxon>
        <taxon>Actinomycetota</taxon>
        <taxon>Actinomycetes</taxon>
        <taxon>Pseudonocardiales</taxon>
        <taxon>Pseudonocardiaceae</taxon>
        <taxon>Actinomycetospora</taxon>
    </lineage>
</organism>
<dbReference type="Proteomes" id="UP001595947">
    <property type="component" value="Unassembled WGS sequence"/>
</dbReference>
<dbReference type="PANTHER" id="PTHR36492:SF2">
    <property type="entry name" value="[ACYL-CARRIER-PROTEIN] PHOSPHODIESTERASE PPTH"/>
    <property type="match status" value="1"/>
</dbReference>
<dbReference type="InterPro" id="IPR052963">
    <property type="entry name" value="Pantetheine_PDE"/>
</dbReference>
<dbReference type="Gene3D" id="3.60.21.10">
    <property type="match status" value="1"/>
</dbReference>
<keyword evidence="3" id="KW-1185">Reference proteome</keyword>
<dbReference type="GO" id="GO:0016787">
    <property type="term" value="F:hydrolase activity"/>
    <property type="evidence" value="ECO:0007669"/>
    <property type="project" value="UniProtKB-KW"/>
</dbReference>
<dbReference type="InterPro" id="IPR029052">
    <property type="entry name" value="Metallo-depent_PP-like"/>
</dbReference>
<comment type="caution">
    <text evidence="2">The sequence shown here is derived from an EMBL/GenBank/DDBJ whole genome shotgun (WGS) entry which is preliminary data.</text>
</comment>
<protein>
    <submittedName>
        <fullName evidence="2">Metallophosphoesterase family protein</fullName>
        <ecNumber evidence="2">3.1.-.-</ecNumber>
    </submittedName>
</protein>
<gene>
    <name evidence="2" type="ORF">ACFPBZ_27415</name>
</gene>
<evidence type="ECO:0000313" key="2">
    <source>
        <dbReference type="EMBL" id="MFC5065974.1"/>
    </source>
</evidence>
<dbReference type="Pfam" id="PF00149">
    <property type="entry name" value="Metallophos"/>
    <property type="match status" value="1"/>
</dbReference>
<accession>A0ABV9YV55</accession>
<dbReference type="SUPFAM" id="SSF56300">
    <property type="entry name" value="Metallo-dependent phosphatases"/>
    <property type="match status" value="1"/>
</dbReference>
<feature type="domain" description="Calcineurin-like phosphoesterase" evidence="1">
    <location>
        <begin position="16"/>
        <end position="248"/>
    </location>
</feature>
<evidence type="ECO:0000259" key="1">
    <source>
        <dbReference type="Pfam" id="PF00149"/>
    </source>
</evidence>
<dbReference type="RefSeq" id="WP_378039291.1">
    <property type="nucleotide sequence ID" value="NZ_JBHSIV010000052.1"/>
</dbReference>
<dbReference type="InterPro" id="IPR004843">
    <property type="entry name" value="Calcineurin-like_PHP"/>
</dbReference>
<keyword evidence="2" id="KW-0378">Hydrolase</keyword>
<dbReference type="EC" id="3.1.-.-" evidence="2"/>